<dbReference type="EMBL" id="KQ982865">
    <property type="protein sequence ID" value="KYQ49768.1"/>
    <property type="molecule type" value="Genomic_DNA"/>
</dbReference>
<dbReference type="PANTHER" id="PTHR21301:SF10">
    <property type="entry name" value="REVERSE TRANSCRIPTASE DOMAIN-CONTAINING PROTEIN"/>
    <property type="match status" value="1"/>
</dbReference>
<reference evidence="2 3" key="1">
    <citation type="submission" date="2015-09" db="EMBL/GenBank/DDBJ databases">
        <title>Trachymyrmex zeteki WGS genome.</title>
        <authorList>
            <person name="Nygaard S."/>
            <person name="Hu H."/>
            <person name="Boomsma J."/>
            <person name="Zhang G."/>
        </authorList>
    </citation>
    <scope>NUCLEOTIDE SEQUENCE [LARGE SCALE GENOMIC DNA]</scope>
    <source>
        <strain evidence="2">Tzet28-1</strain>
        <tissue evidence="2">Whole body</tissue>
    </source>
</reference>
<accession>A0A151WPN7</accession>
<proteinExistence type="predicted"/>
<protein>
    <recommendedName>
        <fullName evidence="1">Helix-turn-helix domain-containing protein</fullName>
    </recommendedName>
</protein>
<gene>
    <name evidence="2" type="ORF">ALC60_11170</name>
</gene>
<feature type="domain" description="Helix-turn-helix" evidence="1">
    <location>
        <begin position="54"/>
        <end position="113"/>
    </location>
</feature>
<keyword evidence="3" id="KW-1185">Reference proteome</keyword>
<sequence length="194" mass="22494">MNEIQNIFNSLHASLQFTIEIVTQGRLNFLDTTIIVEKNRIIFDRFQKSTCSGRFLNFHSHHPFCHKRGVIIGAVDRIILLSHPKFQEKNLVDAIHTFLENGYPLHFIFSTIQNRLFFHFRNSKNSHFLSSKKKITVDKFFTIPYIKSVSESFRPNALKMNSKLAYSIPNTLTGGEQITRGEDGIMASQFHFTQ</sequence>
<dbReference type="PANTHER" id="PTHR21301">
    <property type="entry name" value="REVERSE TRANSCRIPTASE"/>
    <property type="match status" value="1"/>
</dbReference>
<evidence type="ECO:0000313" key="3">
    <source>
        <dbReference type="Proteomes" id="UP000075809"/>
    </source>
</evidence>
<organism evidence="2 3">
    <name type="scientific">Mycetomoellerius zeteki</name>
    <dbReference type="NCBI Taxonomy" id="64791"/>
    <lineage>
        <taxon>Eukaryota</taxon>
        <taxon>Metazoa</taxon>
        <taxon>Ecdysozoa</taxon>
        <taxon>Arthropoda</taxon>
        <taxon>Hexapoda</taxon>
        <taxon>Insecta</taxon>
        <taxon>Pterygota</taxon>
        <taxon>Neoptera</taxon>
        <taxon>Endopterygota</taxon>
        <taxon>Hymenoptera</taxon>
        <taxon>Apocrita</taxon>
        <taxon>Aculeata</taxon>
        <taxon>Formicoidea</taxon>
        <taxon>Formicidae</taxon>
        <taxon>Myrmicinae</taxon>
        <taxon>Mycetomoellerius</taxon>
    </lineage>
</organism>
<name>A0A151WPN7_9HYME</name>
<dbReference type="InterPro" id="IPR058912">
    <property type="entry name" value="HTH_animal"/>
</dbReference>
<evidence type="ECO:0000259" key="1">
    <source>
        <dbReference type="Pfam" id="PF26215"/>
    </source>
</evidence>
<dbReference type="Proteomes" id="UP000075809">
    <property type="component" value="Unassembled WGS sequence"/>
</dbReference>
<evidence type="ECO:0000313" key="2">
    <source>
        <dbReference type="EMBL" id="KYQ49768.1"/>
    </source>
</evidence>
<dbReference type="Pfam" id="PF26215">
    <property type="entry name" value="HTH_animal"/>
    <property type="match status" value="1"/>
</dbReference>
<dbReference type="AlphaFoldDB" id="A0A151WPN7"/>